<organism evidence="1">
    <name type="scientific">Serratia fonticola</name>
    <dbReference type="NCBI Taxonomy" id="47917"/>
    <lineage>
        <taxon>Bacteria</taxon>
        <taxon>Pseudomonadati</taxon>
        <taxon>Pseudomonadota</taxon>
        <taxon>Gammaproteobacteria</taxon>
        <taxon>Enterobacterales</taxon>
        <taxon>Yersiniaceae</taxon>
        <taxon>Serratia</taxon>
    </lineage>
</organism>
<dbReference type="EMBL" id="CABEEZ010000118">
    <property type="protein sequence ID" value="VTR48116.1"/>
    <property type="molecule type" value="Genomic_DNA"/>
</dbReference>
<sequence>MAASIIKGTLAGKNKIKVSTDGKFSNYGKLISDNTVEIHSKR</sequence>
<accession>A0A4U9VLN6</accession>
<name>A0A4U9VLN6_SERFO</name>
<dbReference type="AlphaFoldDB" id="A0A4U9VLN6"/>
<evidence type="ECO:0000313" key="1">
    <source>
        <dbReference type="EMBL" id="VTR48116.1"/>
    </source>
</evidence>
<proteinExistence type="predicted"/>
<gene>
    <name evidence="1" type="ORF">NCTC12965_05604</name>
</gene>
<reference evidence="1" key="1">
    <citation type="submission" date="2019-05" db="EMBL/GenBank/DDBJ databases">
        <authorList>
            <consortium name="Pathogen Informatics"/>
        </authorList>
    </citation>
    <scope>NUCLEOTIDE SEQUENCE [LARGE SCALE GENOMIC DNA]</scope>
    <source>
        <strain evidence="1">NCTC12965</strain>
    </source>
</reference>
<protein>
    <submittedName>
        <fullName evidence="1">Uncharacterized protein</fullName>
    </submittedName>
</protein>